<comment type="caution">
    <text evidence="2">The sequence shown here is derived from an EMBL/GenBank/DDBJ whole genome shotgun (WGS) entry which is preliminary data.</text>
</comment>
<dbReference type="RefSeq" id="WP_110486596.1">
    <property type="nucleotide sequence ID" value="NZ_QJVC01000025.1"/>
</dbReference>
<proteinExistence type="predicted"/>
<gene>
    <name evidence="2" type="ORF">CVS30_16195</name>
</gene>
<evidence type="ECO:0000313" key="3">
    <source>
        <dbReference type="Proteomes" id="UP000247980"/>
    </source>
</evidence>
<feature type="region of interest" description="Disordered" evidence="1">
    <location>
        <begin position="1"/>
        <end position="30"/>
    </location>
</feature>
<evidence type="ECO:0000256" key="1">
    <source>
        <dbReference type="SAM" id="MobiDB-lite"/>
    </source>
</evidence>
<keyword evidence="3" id="KW-1185">Reference proteome</keyword>
<protein>
    <submittedName>
        <fullName evidence="2">Uncharacterized protein</fullName>
    </submittedName>
</protein>
<evidence type="ECO:0000313" key="2">
    <source>
        <dbReference type="EMBL" id="PYI37264.1"/>
    </source>
</evidence>
<feature type="compositionally biased region" description="Polar residues" evidence="1">
    <location>
        <begin position="1"/>
        <end position="10"/>
    </location>
</feature>
<reference evidence="2 3" key="1">
    <citation type="submission" date="2018-05" db="EMBL/GenBank/DDBJ databases">
        <title>Genetic diversity of glacier-inhabiting Cryobacterium bacteria in China and description of Cryobacterium mengkeensis sp. nov. and Arthrobacter glacialis sp. nov.</title>
        <authorList>
            <person name="Liu Q."/>
            <person name="Xin Y.-H."/>
        </authorList>
    </citation>
    <scope>NUCLEOTIDE SEQUENCE [LARGE SCALE GENOMIC DNA]</scope>
    <source>
        <strain evidence="2 3">B7</strain>
    </source>
</reference>
<dbReference type="AlphaFoldDB" id="A0A2V5ISR5"/>
<accession>A0A2V5ISR5</accession>
<name>A0A2V5ISR5_9MICC</name>
<organism evidence="2 3">
    <name type="scientific">Arthrobacter psychrolactophilus</name>
    <dbReference type="NCBI Taxonomy" id="92442"/>
    <lineage>
        <taxon>Bacteria</taxon>
        <taxon>Bacillati</taxon>
        <taxon>Actinomycetota</taxon>
        <taxon>Actinomycetes</taxon>
        <taxon>Micrococcales</taxon>
        <taxon>Micrococcaceae</taxon>
        <taxon>Arthrobacter</taxon>
    </lineage>
</organism>
<sequence>MTASQGSATSPVVPRKRVPGYEDPAWDYGNPFGQVTMLPVRLRSDMPLNTSENEKAQDHSE</sequence>
<dbReference type="Proteomes" id="UP000247980">
    <property type="component" value="Unassembled WGS sequence"/>
</dbReference>
<dbReference type="EMBL" id="QJVC01000025">
    <property type="protein sequence ID" value="PYI37264.1"/>
    <property type="molecule type" value="Genomic_DNA"/>
</dbReference>